<sequence length="399" mass="42435">MNTQSTTIDLGLAESGLDRGCRDCGHAEGGGGCGCRDGCGGSCGCGDATLERPRWFTGQLVGPGDLDALQQWVLGRARRHNRMVHGWGVSCGLAVSTVSTQGLEPVPWSVTVSPGFAISGCGDDISIPSEVRIDIRQPRPTGADVCAPPVDPWCAPVRQRRDPDRTYYLAVRYAEEQRRPVRGSACGCGCDDEPCEYSRIAETYALAILDELPDCYADGAQGEKEPNRASVDERSGIRCTPLIRELGTRPCPDCCSPWVVLADLTVSSAGVVTVDQLAHRRFLAQLGELAFTCAPSLERPKIGYTDVEKESLSRLFAENERAVLDIDVRDAVLTAPALALRGARVSKVVKSVLGSMSVAELAGADVGRLRQAVAAGDGDPDAVQRVVEAARVAVRLAQG</sequence>
<name>A0ABM8E0S2_9MICO</name>
<evidence type="ECO:0000313" key="2">
    <source>
        <dbReference type="Proteomes" id="UP001317779"/>
    </source>
</evidence>
<reference evidence="1 2" key="1">
    <citation type="submission" date="2022-12" db="EMBL/GenBank/DDBJ databases">
        <title>Microbacterium terricola strain KV-448 chromosome, complete genome.</title>
        <authorList>
            <person name="Oshima T."/>
            <person name="Moriya T."/>
            <person name="Bessho Y."/>
        </authorList>
    </citation>
    <scope>NUCLEOTIDE SEQUENCE [LARGE SCALE GENOMIC DNA]</scope>
    <source>
        <strain evidence="1 2">KV-448</strain>
    </source>
</reference>
<proteinExistence type="predicted"/>
<accession>A0ABM8E0S2</accession>
<organism evidence="1 2">
    <name type="scientific">Microbacterium terricola</name>
    <dbReference type="NCBI Taxonomy" id="344163"/>
    <lineage>
        <taxon>Bacteria</taxon>
        <taxon>Bacillati</taxon>
        <taxon>Actinomycetota</taxon>
        <taxon>Actinomycetes</taxon>
        <taxon>Micrococcales</taxon>
        <taxon>Microbacteriaceae</taxon>
        <taxon>Microbacterium</taxon>
    </lineage>
</organism>
<dbReference type="Proteomes" id="UP001317779">
    <property type="component" value="Chromosome"/>
</dbReference>
<keyword evidence="2" id="KW-1185">Reference proteome</keyword>
<evidence type="ECO:0000313" key="1">
    <source>
        <dbReference type="EMBL" id="BDV31537.1"/>
    </source>
</evidence>
<protein>
    <submittedName>
        <fullName evidence="1">Uncharacterized protein</fullName>
    </submittedName>
</protein>
<gene>
    <name evidence="1" type="ORF">Microterr_21970</name>
</gene>
<dbReference type="EMBL" id="AP027141">
    <property type="protein sequence ID" value="BDV31537.1"/>
    <property type="molecule type" value="Genomic_DNA"/>
</dbReference>
<dbReference type="RefSeq" id="WP_263797873.1">
    <property type="nucleotide sequence ID" value="NZ_AP027141.1"/>
</dbReference>